<evidence type="ECO:0000259" key="7">
    <source>
        <dbReference type="Pfam" id="PF25990"/>
    </source>
</evidence>
<protein>
    <submittedName>
        <fullName evidence="8">Efflux transporter, RND family, MFP subunit</fullName>
    </submittedName>
</protein>
<keyword evidence="5" id="KW-1133">Transmembrane helix</keyword>
<feature type="domain" description="YknX-like beta-barrel" evidence="7">
    <location>
        <begin position="278"/>
        <end position="353"/>
    </location>
</feature>
<dbReference type="Proteomes" id="UP000002217">
    <property type="component" value="Chromosome"/>
</dbReference>
<evidence type="ECO:0000256" key="3">
    <source>
        <dbReference type="SAM" id="Coils"/>
    </source>
</evidence>
<dbReference type="AlphaFoldDB" id="C8W458"/>
<dbReference type="InterPro" id="IPR058636">
    <property type="entry name" value="Beta-barrel_YknX"/>
</dbReference>
<sequence>MQDTVTKSTRFYMISSFLKKKKLLVFIVLAICLVVPGYYYWTSGKKINANFLTETVSKSSIISTVSASATIEPVSSVSLSFKNSEIINKLYVKVGDHVNGGQLLAEQDGSNLTEQLNQSRASLKSAEAKLALLQNGARSEDIAQSRENVNMAQNAYDLAKSTLERNQVLKEQGALSQFDFDKAQSDFKNAESRLKQEQESLKALLAGNRPEDIATASAQVDSAKSQLQMALNDMSGTKLYSPMNGTVSVMNGAEGQRATANNNNTSGGGFISVISDQLQVRAQVNESDIGKVKNGQKVELSVNSYQDKIFNGKISSISPQAYTVSNVQIYDVIINPDQNYSELKAGMPANVNIILDRHDNVPVVPKGAVSYAISYLNKNRAALSSIRTAQDSGQMRNRLNSDNNKQSTGEKDTSKNSEAATDSGQQRATVLIYNKSGEPKIQRVVLGLSDVKNYEVIQGLKEGDIVVVGSLEQSASSNAQGNQSTNAPLAPRVGGGVRVR</sequence>
<feature type="domain" description="YbhG-like alpha-helical hairpin" evidence="6">
    <location>
        <begin position="108"/>
        <end position="230"/>
    </location>
</feature>
<reference evidence="8 9" key="1">
    <citation type="journal article" date="2009" name="Stand. Genomic Sci.">
        <title>Complete genome sequence of Desulfotomaculum acetoxidans type strain (5575).</title>
        <authorList>
            <person name="Spring S."/>
            <person name="Lapidus A."/>
            <person name="Schroder M."/>
            <person name="Gleim D."/>
            <person name="Sims D."/>
            <person name="Meincke L."/>
            <person name="Glavina Del Rio T."/>
            <person name="Tice H."/>
            <person name="Copeland A."/>
            <person name="Cheng J.F."/>
            <person name="Lucas S."/>
            <person name="Chen F."/>
            <person name="Nolan M."/>
            <person name="Bruce D."/>
            <person name="Goodwin L."/>
            <person name="Pitluck S."/>
            <person name="Ivanova N."/>
            <person name="Mavromatis K."/>
            <person name="Mikhailova N."/>
            <person name="Pati A."/>
            <person name="Chen A."/>
            <person name="Palaniappan K."/>
            <person name="Land M."/>
            <person name="Hauser L."/>
            <person name="Chang Y.J."/>
            <person name="Jeffries C.D."/>
            <person name="Chain P."/>
            <person name="Saunders E."/>
            <person name="Brettin T."/>
            <person name="Detter J.C."/>
            <person name="Goker M."/>
            <person name="Bristow J."/>
            <person name="Eisen J.A."/>
            <person name="Markowitz V."/>
            <person name="Hugenholtz P."/>
            <person name="Kyrpides N.C."/>
            <person name="Klenk H.P."/>
            <person name="Han C."/>
        </authorList>
    </citation>
    <scope>NUCLEOTIDE SEQUENCE [LARGE SCALE GENOMIC DNA]</scope>
    <source>
        <strain evidence="9">ATCC 49208 / DSM 771 / VKM B-1644</strain>
    </source>
</reference>
<dbReference type="RefSeq" id="WP_015756641.1">
    <property type="nucleotide sequence ID" value="NC_013216.1"/>
</dbReference>
<feature type="compositionally biased region" description="Low complexity" evidence="4">
    <location>
        <begin position="476"/>
        <end position="487"/>
    </location>
</feature>
<dbReference type="Gene3D" id="2.40.420.20">
    <property type="match status" value="1"/>
</dbReference>
<dbReference type="PANTHER" id="PTHR32347">
    <property type="entry name" value="EFFLUX SYSTEM COMPONENT YKNX-RELATED"/>
    <property type="match status" value="1"/>
</dbReference>
<dbReference type="Gene3D" id="2.40.50.100">
    <property type="match status" value="1"/>
</dbReference>
<dbReference type="EMBL" id="CP001720">
    <property type="protein sequence ID" value="ACV61926.1"/>
    <property type="molecule type" value="Genomic_DNA"/>
</dbReference>
<dbReference type="PANTHER" id="PTHR32347:SF27">
    <property type="entry name" value="RND EFFLUX PUMP MEMBRANE FUSION PROTEIN BARREL-SANDWICH DOMAIN-CONTAINING PROTEIN"/>
    <property type="match status" value="1"/>
</dbReference>
<feature type="region of interest" description="Disordered" evidence="4">
    <location>
        <begin position="388"/>
        <end position="424"/>
    </location>
</feature>
<keyword evidence="9" id="KW-1185">Reference proteome</keyword>
<dbReference type="Pfam" id="PF25881">
    <property type="entry name" value="HH_YBHG"/>
    <property type="match status" value="1"/>
</dbReference>
<dbReference type="STRING" id="485916.Dtox_1040"/>
<evidence type="ECO:0000256" key="2">
    <source>
        <dbReference type="ARBA" id="ARBA00023054"/>
    </source>
</evidence>
<feature type="coiled-coil region" evidence="3">
    <location>
        <begin position="180"/>
        <end position="233"/>
    </location>
</feature>
<dbReference type="eggNOG" id="COG0845">
    <property type="taxonomic scope" value="Bacteria"/>
</dbReference>
<keyword evidence="2 3" id="KW-0175">Coiled coil</keyword>
<feature type="transmembrane region" description="Helical" evidence="5">
    <location>
        <begin position="23"/>
        <end position="41"/>
    </location>
</feature>
<dbReference type="HOGENOM" id="CLU_018816_14_2_9"/>
<evidence type="ECO:0000256" key="5">
    <source>
        <dbReference type="SAM" id="Phobius"/>
    </source>
</evidence>
<evidence type="ECO:0000313" key="8">
    <source>
        <dbReference type="EMBL" id="ACV61926.1"/>
    </source>
</evidence>
<evidence type="ECO:0000313" key="9">
    <source>
        <dbReference type="Proteomes" id="UP000002217"/>
    </source>
</evidence>
<gene>
    <name evidence="8" type="ordered locus">Dtox_1040</name>
</gene>
<dbReference type="InterPro" id="IPR050465">
    <property type="entry name" value="UPF0194_transport"/>
</dbReference>
<evidence type="ECO:0000256" key="1">
    <source>
        <dbReference type="ARBA" id="ARBA00004196"/>
    </source>
</evidence>
<dbReference type="SUPFAM" id="SSF111369">
    <property type="entry name" value="HlyD-like secretion proteins"/>
    <property type="match status" value="1"/>
</dbReference>
<dbReference type="KEGG" id="dae:Dtox_1040"/>
<keyword evidence="5" id="KW-0472">Membrane</keyword>
<evidence type="ECO:0000259" key="6">
    <source>
        <dbReference type="Pfam" id="PF25881"/>
    </source>
</evidence>
<feature type="region of interest" description="Disordered" evidence="4">
    <location>
        <begin position="476"/>
        <end position="500"/>
    </location>
</feature>
<accession>C8W458</accession>
<evidence type="ECO:0000256" key="4">
    <source>
        <dbReference type="SAM" id="MobiDB-lite"/>
    </source>
</evidence>
<proteinExistence type="predicted"/>
<dbReference type="Pfam" id="PF25990">
    <property type="entry name" value="Beta-barrel_YknX"/>
    <property type="match status" value="1"/>
</dbReference>
<organism evidence="8 9">
    <name type="scientific">Desulfofarcimen acetoxidans (strain ATCC 49208 / DSM 771 / KCTC 5769 / VKM B-1644 / 5575)</name>
    <name type="common">Desulfotomaculum acetoxidans</name>
    <dbReference type="NCBI Taxonomy" id="485916"/>
    <lineage>
        <taxon>Bacteria</taxon>
        <taxon>Bacillati</taxon>
        <taxon>Bacillota</taxon>
        <taxon>Clostridia</taxon>
        <taxon>Eubacteriales</taxon>
        <taxon>Peptococcaceae</taxon>
        <taxon>Desulfofarcimen</taxon>
    </lineage>
</organism>
<dbReference type="Gene3D" id="1.10.287.470">
    <property type="entry name" value="Helix hairpin bin"/>
    <property type="match status" value="2"/>
</dbReference>
<dbReference type="Gene3D" id="2.40.30.170">
    <property type="match status" value="1"/>
</dbReference>
<dbReference type="GO" id="GO:0030313">
    <property type="term" value="C:cell envelope"/>
    <property type="evidence" value="ECO:0007669"/>
    <property type="project" value="UniProtKB-SubCell"/>
</dbReference>
<comment type="subcellular location">
    <subcellularLocation>
        <location evidence="1">Cell envelope</location>
    </subcellularLocation>
</comment>
<keyword evidence="5" id="KW-0812">Transmembrane</keyword>
<feature type="coiled-coil region" evidence="3">
    <location>
        <begin position="109"/>
        <end position="136"/>
    </location>
</feature>
<feature type="compositionally biased region" description="Polar residues" evidence="4">
    <location>
        <begin position="388"/>
        <end position="407"/>
    </location>
</feature>
<dbReference type="InterPro" id="IPR059052">
    <property type="entry name" value="HH_YbhG-like"/>
</dbReference>
<name>C8W458_DESAS</name>